<feature type="binding site" evidence="10">
    <location>
        <position position="106"/>
    </location>
    <ligand>
        <name>L-glutamate</name>
        <dbReference type="ChEBI" id="CHEBI:29985"/>
    </ligand>
</feature>
<dbReference type="GO" id="GO:0006750">
    <property type="term" value="P:glutathione biosynthetic process"/>
    <property type="evidence" value="ECO:0007669"/>
    <property type="project" value="UniProtKB-KW"/>
</dbReference>
<dbReference type="GO" id="GO:0103068">
    <property type="term" value="F:leukotriene C4 gamma-glutamyl transferase activity"/>
    <property type="evidence" value="ECO:0007669"/>
    <property type="project" value="UniProtKB-EC"/>
</dbReference>
<evidence type="ECO:0000256" key="1">
    <source>
        <dbReference type="ARBA" id="ARBA00001049"/>
    </source>
</evidence>
<comment type="similarity">
    <text evidence="3 11">Belongs to the gamma-glutamyltransferase family.</text>
</comment>
<dbReference type="SUPFAM" id="SSF56235">
    <property type="entry name" value="N-terminal nucleophile aminohydrolases (Ntn hydrolases)"/>
    <property type="match status" value="1"/>
</dbReference>
<gene>
    <name evidence="14" type="primary">ggt</name>
    <name evidence="14" type="ORF">KME15_03065</name>
</gene>
<dbReference type="InterPro" id="IPR043138">
    <property type="entry name" value="GGT_lsub"/>
</dbReference>
<comment type="catalytic activity">
    <reaction evidence="2 11">
        <text>glutathione + H2O = L-cysteinylglycine + L-glutamate</text>
        <dbReference type="Rhea" id="RHEA:28807"/>
        <dbReference type="ChEBI" id="CHEBI:15377"/>
        <dbReference type="ChEBI" id="CHEBI:29985"/>
        <dbReference type="ChEBI" id="CHEBI:57925"/>
        <dbReference type="ChEBI" id="CHEBI:61694"/>
        <dbReference type="EC" id="3.4.19.13"/>
    </reaction>
</comment>
<evidence type="ECO:0000256" key="2">
    <source>
        <dbReference type="ARBA" id="ARBA00001089"/>
    </source>
</evidence>
<dbReference type="EMBL" id="JAHHHD010000002">
    <property type="protein sequence ID" value="MBW4657628.1"/>
    <property type="molecule type" value="Genomic_DNA"/>
</dbReference>
<organism evidence="14 15">
    <name type="scientific">Drouetiella hepatica Uher 2000/2452</name>
    <dbReference type="NCBI Taxonomy" id="904376"/>
    <lineage>
        <taxon>Bacteria</taxon>
        <taxon>Bacillati</taxon>
        <taxon>Cyanobacteriota</taxon>
        <taxon>Cyanophyceae</taxon>
        <taxon>Oculatellales</taxon>
        <taxon>Oculatellaceae</taxon>
        <taxon>Drouetiella</taxon>
    </lineage>
</organism>
<dbReference type="EC" id="3.4.19.13" evidence="11"/>
<keyword evidence="13" id="KW-0732">Signal</keyword>
<comment type="catalytic activity">
    <reaction evidence="8 11">
        <text>an N-terminal (5-L-glutamyl)-[peptide] + an alpha-amino acid = 5-L-glutamyl amino acid + an N-terminal L-alpha-aminoacyl-[peptide]</text>
        <dbReference type="Rhea" id="RHEA:23904"/>
        <dbReference type="Rhea" id="RHEA-COMP:9780"/>
        <dbReference type="Rhea" id="RHEA-COMP:9795"/>
        <dbReference type="ChEBI" id="CHEBI:77644"/>
        <dbReference type="ChEBI" id="CHEBI:78597"/>
        <dbReference type="ChEBI" id="CHEBI:78599"/>
        <dbReference type="ChEBI" id="CHEBI:78608"/>
        <dbReference type="EC" id="2.3.2.2"/>
    </reaction>
</comment>
<comment type="subunit">
    <text evidence="11">This enzyme consists of two polypeptide chains, which are synthesized in precursor form from a single polypeptide.</text>
</comment>
<dbReference type="InterPro" id="IPR000101">
    <property type="entry name" value="GGT_peptidase"/>
</dbReference>
<feature type="region of interest" description="Disordered" evidence="12">
    <location>
        <begin position="374"/>
        <end position="407"/>
    </location>
</feature>
<feature type="chain" id="PRO_5037971257" description="Glutathione hydrolase proenzyme" evidence="13">
    <location>
        <begin position="25"/>
        <end position="599"/>
    </location>
</feature>
<evidence type="ECO:0000256" key="7">
    <source>
        <dbReference type="ARBA" id="ARBA00023315"/>
    </source>
</evidence>
<dbReference type="Gene3D" id="3.60.20.40">
    <property type="match status" value="1"/>
</dbReference>
<feature type="binding site" evidence="10">
    <location>
        <position position="459"/>
    </location>
    <ligand>
        <name>L-glutamate</name>
        <dbReference type="ChEBI" id="CHEBI:29985"/>
    </ligand>
</feature>
<dbReference type="PANTHER" id="PTHR43199:SF1">
    <property type="entry name" value="GLUTATHIONE HYDROLASE PROENZYME"/>
    <property type="match status" value="1"/>
</dbReference>
<keyword evidence="11" id="KW-0317">Glutathione biosynthesis</keyword>
<comment type="caution">
    <text evidence="14">The sequence shown here is derived from an EMBL/GenBank/DDBJ whole genome shotgun (WGS) entry which is preliminary data.</text>
</comment>
<evidence type="ECO:0000256" key="11">
    <source>
        <dbReference type="RuleBase" id="RU368036"/>
    </source>
</evidence>
<accession>A0A951Q7D5</accession>
<dbReference type="EC" id="2.3.2.2" evidence="11"/>
<dbReference type="InterPro" id="IPR043137">
    <property type="entry name" value="GGT_ssub_C"/>
</dbReference>
<dbReference type="GO" id="GO:0036374">
    <property type="term" value="F:glutathione hydrolase activity"/>
    <property type="evidence" value="ECO:0007669"/>
    <property type="project" value="UniProtKB-UniRule"/>
</dbReference>
<dbReference type="Gene3D" id="1.10.246.130">
    <property type="match status" value="1"/>
</dbReference>
<evidence type="ECO:0000256" key="10">
    <source>
        <dbReference type="PIRSR" id="PIRSR600101-2"/>
    </source>
</evidence>
<name>A0A951Q7D5_9CYAN</name>
<evidence type="ECO:0000256" key="9">
    <source>
        <dbReference type="PIRSR" id="PIRSR600101-1"/>
    </source>
</evidence>
<comment type="pathway">
    <text evidence="11">Sulfur metabolism; glutathione metabolism.</text>
</comment>
<dbReference type="NCBIfam" id="TIGR00066">
    <property type="entry name" value="g_glut_trans"/>
    <property type="match status" value="1"/>
</dbReference>
<evidence type="ECO:0000256" key="6">
    <source>
        <dbReference type="ARBA" id="ARBA00023145"/>
    </source>
</evidence>
<comment type="PTM">
    <text evidence="11">Cleaved by autocatalysis into a large and a small subunit.</text>
</comment>
<dbReference type="Proteomes" id="UP000757435">
    <property type="component" value="Unassembled WGS sequence"/>
</dbReference>
<evidence type="ECO:0000256" key="5">
    <source>
        <dbReference type="ARBA" id="ARBA00022801"/>
    </source>
</evidence>
<protein>
    <recommendedName>
        <fullName evidence="11">Glutathione hydrolase proenzyme</fullName>
        <ecNumber evidence="11">2.3.2.2</ecNumber>
        <ecNumber evidence="11">3.4.19.13</ecNumber>
    </recommendedName>
    <component>
        <recommendedName>
            <fullName evidence="11">Glutathione hydrolase large chain</fullName>
        </recommendedName>
    </component>
    <component>
        <recommendedName>
            <fullName evidence="11">Glutathione hydrolase small chain</fullName>
        </recommendedName>
    </component>
</protein>
<evidence type="ECO:0000256" key="13">
    <source>
        <dbReference type="SAM" id="SignalP"/>
    </source>
</evidence>
<keyword evidence="6 11" id="KW-0865">Zymogen</keyword>
<comment type="catalytic activity">
    <reaction evidence="1 11">
        <text>an S-substituted glutathione + H2O = an S-substituted L-cysteinylglycine + L-glutamate</text>
        <dbReference type="Rhea" id="RHEA:59468"/>
        <dbReference type="ChEBI" id="CHEBI:15377"/>
        <dbReference type="ChEBI" id="CHEBI:29985"/>
        <dbReference type="ChEBI" id="CHEBI:90779"/>
        <dbReference type="ChEBI" id="CHEBI:143103"/>
        <dbReference type="EC" id="3.4.19.13"/>
    </reaction>
</comment>
<dbReference type="InterPro" id="IPR029055">
    <property type="entry name" value="Ntn_hydrolases_N"/>
</dbReference>
<evidence type="ECO:0000256" key="4">
    <source>
        <dbReference type="ARBA" id="ARBA00022679"/>
    </source>
</evidence>
<proteinExistence type="inferred from homology"/>
<feature type="binding site" evidence="10">
    <location>
        <position position="500"/>
    </location>
    <ligand>
        <name>L-glutamate</name>
        <dbReference type="ChEBI" id="CHEBI:29985"/>
    </ligand>
</feature>
<evidence type="ECO:0000313" key="14">
    <source>
        <dbReference type="EMBL" id="MBW4657628.1"/>
    </source>
</evidence>
<dbReference type="PANTHER" id="PTHR43199">
    <property type="entry name" value="GLUTATHIONE HYDROLASE"/>
    <property type="match status" value="1"/>
</dbReference>
<dbReference type="PRINTS" id="PR01210">
    <property type="entry name" value="GGTRANSPTASE"/>
</dbReference>
<evidence type="ECO:0000256" key="8">
    <source>
        <dbReference type="ARBA" id="ARBA00047417"/>
    </source>
</evidence>
<dbReference type="Pfam" id="PF01019">
    <property type="entry name" value="G_glu_transpept"/>
    <property type="match status" value="1"/>
</dbReference>
<feature type="binding site" evidence="10">
    <location>
        <begin position="478"/>
        <end position="479"/>
    </location>
    <ligand>
        <name>L-glutamate</name>
        <dbReference type="ChEBI" id="CHEBI:29985"/>
    </ligand>
</feature>
<reference evidence="14" key="2">
    <citation type="journal article" date="2022" name="Microbiol. Resour. Announc.">
        <title>Metagenome Sequencing to Explore Phylogenomics of Terrestrial Cyanobacteria.</title>
        <authorList>
            <person name="Ward R.D."/>
            <person name="Stajich J.E."/>
            <person name="Johansen J.R."/>
            <person name="Huntemann M."/>
            <person name="Clum A."/>
            <person name="Foster B."/>
            <person name="Foster B."/>
            <person name="Roux S."/>
            <person name="Palaniappan K."/>
            <person name="Varghese N."/>
            <person name="Mukherjee S."/>
            <person name="Reddy T.B.K."/>
            <person name="Daum C."/>
            <person name="Copeland A."/>
            <person name="Chen I.A."/>
            <person name="Ivanova N.N."/>
            <person name="Kyrpides N.C."/>
            <person name="Shapiro N."/>
            <person name="Eloe-Fadrosh E.A."/>
            <person name="Pietrasiak N."/>
        </authorList>
    </citation>
    <scope>NUCLEOTIDE SEQUENCE</scope>
    <source>
        <strain evidence="14">UHER 2000/2452</strain>
    </source>
</reference>
<dbReference type="InterPro" id="IPR051792">
    <property type="entry name" value="GGT_bact"/>
</dbReference>
<keyword evidence="7 11" id="KW-0012">Acyltransferase</keyword>
<dbReference type="GO" id="GO:0006751">
    <property type="term" value="P:glutathione catabolic process"/>
    <property type="evidence" value="ECO:0007669"/>
    <property type="project" value="UniProtKB-UniRule"/>
</dbReference>
<evidence type="ECO:0000313" key="15">
    <source>
        <dbReference type="Proteomes" id="UP000757435"/>
    </source>
</evidence>
<reference evidence="14" key="1">
    <citation type="submission" date="2021-05" db="EMBL/GenBank/DDBJ databases">
        <authorList>
            <person name="Pietrasiak N."/>
            <person name="Ward R."/>
            <person name="Stajich J.E."/>
            <person name="Kurbessoian T."/>
        </authorList>
    </citation>
    <scope>NUCLEOTIDE SEQUENCE</scope>
    <source>
        <strain evidence="14">UHER 2000/2452</strain>
    </source>
</reference>
<dbReference type="AlphaFoldDB" id="A0A951Q7D5"/>
<feature type="signal peptide" evidence="13">
    <location>
        <begin position="1"/>
        <end position="24"/>
    </location>
</feature>
<keyword evidence="5 11" id="KW-0378">Hydrolase</keyword>
<evidence type="ECO:0000256" key="3">
    <source>
        <dbReference type="ARBA" id="ARBA00009381"/>
    </source>
</evidence>
<evidence type="ECO:0000256" key="12">
    <source>
        <dbReference type="SAM" id="MobiDB-lite"/>
    </source>
</evidence>
<keyword evidence="4 11" id="KW-0808">Transferase</keyword>
<feature type="active site" description="Nucleophile" evidence="9">
    <location>
        <position position="417"/>
    </location>
</feature>
<sequence length="599" mass="62601">MQRTFLGLLALALMLFFQRSPTVAQIPLQANPAVAIGHGGAIASVDSRATQVGIDVLKSGGNAVDAAVATAAALGVVEPFSAGIGGGGFMVVYLKDVDRVITIDGREQAPATATVDMFKNPDSPTGELLTFMPDRISNGAAVGVPGTLSEWAEALSRYGTLSLSQALQPAIALAEKGFTVDATFVSQIAQNQARFAAFSSTRSLYLPQGKPPVVGATFKNPDLAKTYRLLADKGINEFYRGDIGKAIAQTVQNPPVSDPPFRVISGGMTLADLDQYAVRVRPAIKTSYRGYQLYSMGLPSSGGIALGEVLKMLAGFDLSQLDRPQIWHNVIEAERLAFADRNAYLGDPEFVDVPLPGLQSESFAELRRREIGDRAPADEKAFRAAPGNPLPHQKDPSPSLTAPPAVAMAQTQEGLSTTHLVTSDRFGNVVSYTLTIESTGGSGIVVPGYGFILNNELTDFDPTSPHPNAPEPGKRPRSSMAPTIAFAPDGRVLAFGSPGGSTIITTVVGIAVNLIDLGLPMNEAIAAPRLSQRNGGITQVDGGLEAEELGQALTALGHSLEPVPEIGAATGLVIQSDGTLVAVAEPVRRGGGSAMTVMP</sequence>